<evidence type="ECO:0000313" key="2">
    <source>
        <dbReference type="Proteomes" id="UP000436006"/>
    </source>
</evidence>
<sequence length="83" mass="9411">MLNEGKLARFRCHTRPAYSVDMLLAAVTETIDSNLDNTLRSVDEAVIPRNHLGDHHAEANQPKRAALYFQKARNRSDQVRPVV</sequence>
<protein>
    <submittedName>
        <fullName evidence="1">Uncharacterized protein</fullName>
    </submittedName>
</protein>
<dbReference type="AlphaFoldDB" id="A0A7K1SA92"/>
<dbReference type="Proteomes" id="UP000436006">
    <property type="component" value="Unassembled WGS sequence"/>
</dbReference>
<evidence type="ECO:0000313" key="1">
    <source>
        <dbReference type="EMBL" id="MVM30456.1"/>
    </source>
</evidence>
<dbReference type="RefSeq" id="WP_157584685.1">
    <property type="nucleotide sequence ID" value="NZ_WPIN01000003.1"/>
</dbReference>
<dbReference type="EMBL" id="WPIN01000003">
    <property type="protein sequence ID" value="MVM30456.1"/>
    <property type="molecule type" value="Genomic_DNA"/>
</dbReference>
<gene>
    <name evidence="1" type="ORF">GO755_10460</name>
</gene>
<reference evidence="1 2" key="1">
    <citation type="submission" date="2019-12" db="EMBL/GenBank/DDBJ databases">
        <title>Spirosoma sp. HMF4905 genome sequencing and assembly.</title>
        <authorList>
            <person name="Kang H."/>
            <person name="Cha I."/>
            <person name="Kim H."/>
            <person name="Joh K."/>
        </authorList>
    </citation>
    <scope>NUCLEOTIDE SEQUENCE [LARGE SCALE GENOMIC DNA]</scope>
    <source>
        <strain evidence="1 2">HMF4905</strain>
    </source>
</reference>
<name>A0A7K1SA92_9BACT</name>
<comment type="caution">
    <text evidence="1">The sequence shown here is derived from an EMBL/GenBank/DDBJ whole genome shotgun (WGS) entry which is preliminary data.</text>
</comment>
<keyword evidence="2" id="KW-1185">Reference proteome</keyword>
<accession>A0A7K1SA92</accession>
<organism evidence="1 2">
    <name type="scientific">Spirosoma arboris</name>
    <dbReference type="NCBI Taxonomy" id="2682092"/>
    <lineage>
        <taxon>Bacteria</taxon>
        <taxon>Pseudomonadati</taxon>
        <taxon>Bacteroidota</taxon>
        <taxon>Cytophagia</taxon>
        <taxon>Cytophagales</taxon>
        <taxon>Cytophagaceae</taxon>
        <taxon>Spirosoma</taxon>
    </lineage>
</organism>
<proteinExistence type="predicted"/>